<proteinExistence type="predicted"/>
<name>A0AAD8NTJ4_TARER</name>
<comment type="caution">
    <text evidence="1">The sequence shown here is derived from an EMBL/GenBank/DDBJ whole genome shotgun (WGS) entry which is preliminary data.</text>
</comment>
<dbReference type="EMBL" id="JAUHHV010000004">
    <property type="protein sequence ID" value="KAK1427740.1"/>
    <property type="molecule type" value="Genomic_DNA"/>
</dbReference>
<evidence type="ECO:0000313" key="2">
    <source>
        <dbReference type="Proteomes" id="UP001229421"/>
    </source>
</evidence>
<keyword evidence="2" id="KW-1185">Reference proteome</keyword>
<reference evidence="1" key="1">
    <citation type="journal article" date="2023" name="bioRxiv">
        <title>Improved chromosome-level genome assembly for marigold (Tagetes erecta).</title>
        <authorList>
            <person name="Jiang F."/>
            <person name="Yuan L."/>
            <person name="Wang S."/>
            <person name="Wang H."/>
            <person name="Xu D."/>
            <person name="Wang A."/>
            <person name="Fan W."/>
        </authorList>
    </citation>
    <scope>NUCLEOTIDE SEQUENCE</scope>
    <source>
        <strain evidence="1">WSJ</strain>
        <tissue evidence="1">Leaf</tissue>
    </source>
</reference>
<evidence type="ECO:0000313" key="1">
    <source>
        <dbReference type="EMBL" id="KAK1427740.1"/>
    </source>
</evidence>
<protein>
    <submittedName>
        <fullName evidence="1">Uncharacterized protein</fullName>
    </submittedName>
</protein>
<organism evidence="1 2">
    <name type="scientific">Tagetes erecta</name>
    <name type="common">African marigold</name>
    <dbReference type="NCBI Taxonomy" id="13708"/>
    <lineage>
        <taxon>Eukaryota</taxon>
        <taxon>Viridiplantae</taxon>
        <taxon>Streptophyta</taxon>
        <taxon>Embryophyta</taxon>
        <taxon>Tracheophyta</taxon>
        <taxon>Spermatophyta</taxon>
        <taxon>Magnoliopsida</taxon>
        <taxon>eudicotyledons</taxon>
        <taxon>Gunneridae</taxon>
        <taxon>Pentapetalae</taxon>
        <taxon>asterids</taxon>
        <taxon>campanulids</taxon>
        <taxon>Asterales</taxon>
        <taxon>Asteraceae</taxon>
        <taxon>Asteroideae</taxon>
        <taxon>Heliantheae alliance</taxon>
        <taxon>Tageteae</taxon>
        <taxon>Tagetes</taxon>
    </lineage>
</organism>
<sequence>MILLLNKLGFSHHDHRHRHRRHRMSEVNLASLHAFRLLVSENLNRVLESLKLGSELLSLTWIHHCFQMVPIINIAFAKLMVEIDYRVASWEASSIDEYLDYTISLLDLLNSISSSISHVNQARVSLAHASCLMQSSHVVFEPVNEIKKHDAIMELKLSGGHDVDKKCNEKELIFHEAMKVLESIGFWVCGVVLSGLKGEVDPVMEIVGKMVSVDSSLMALDSIFKKKTMEKRGFLKEVEEVNESVCLIVSSGIDDSNGGMELKRRLDMVRNGLKRLKDEEELLFGTIMDARNEVLEILRRNYS</sequence>
<dbReference type="AlphaFoldDB" id="A0AAD8NTJ4"/>
<dbReference type="PANTHER" id="PTHR31509">
    <property type="entry name" value="BPS1-LIKE PROTEIN"/>
    <property type="match status" value="1"/>
</dbReference>
<accession>A0AAD8NTJ4</accession>
<dbReference type="Proteomes" id="UP001229421">
    <property type="component" value="Unassembled WGS sequence"/>
</dbReference>
<gene>
    <name evidence="1" type="ORF">QVD17_16434</name>
</gene>